<dbReference type="InterPro" id="IPR011765">
    <property type="entry name" value="Pept_M16_N"/>
</dbReference>
<keyword evidence="6" id="KW-1185">Reference proteome</keyword>
<dbReference type="GO" id="GO:0046872">
    <property type="term" value="F:metal ion binding"/>
    <property type="evidence" value="ECO:0007669"/>
    <property type="project" value="InterPro"/>
</dbReference>
<accession>A0AAX4HSR0</accession>
<feature type="domain" description="Peptidase M16 C-terminal" evidence="4">
    <location>
        <begin position="198"/>
        <end position="382"/>
    </location>
</feature>
<dbReference type="Gene3D" id="3.30.830.10">
    <property type="entry name" value="Metalloenzyme, LuxS/M16 peptidase-like"/>
    <property type="match status" value="2"/>
</dbReference>
<keyword evidence="2" id="KW-0732">Signal</keyword>
<name>A0AAX4HSR0_9BACT</name>
<dbReference type="Pfam" id="PF00675">
    <property type="entry name" value="Peptidase_M16"/>
    <property type="match status" value="1"/>
</dbReference>
<dbReference type="RefSeq" id="WP_321398208.1">
    <property type="nucleotide sequence ID" value="NZ_CP139487.1"/>
</dbReference>
<dbReference type="Pfam" id="PF05193">
    <property type="entry name" value="Peptidase_M16_C"/>
    <property type="match status" value="1"/>
</dbReference>
<dbReference type="SUPFAM" id="SSF63411">
    <property type="entry name" value="LuxS/MPP-like metallohydrolase"/>
    <property type="match status" value="2"/>
</dbReference>
<dbReference type="Proteomes" id="UP001324634">
    <property type="component" value="Chromosome"/>
</dbReference>
<dbReference type="InterPro" id="IPR050361">
    <property type="entry name" value="MPP/UQCRC_Complex"/>
</dbReference>
<dbReference type="PANTHER" id="PTHR11851:SF49">
    <property type="entry name" value="MITOCHONDRIAL-PROCESSING PEPTIDASE SUBUNIT ALPHA"/>
    <property type="match status" value="1"/>
</dbReference>
<protein>
    <submittedName>
        <fullName evidence="5">Pitrilysin family protein</fullName>
    </submittedName>
</protein>
<dbReference type="InterPro" id="IPR007863">
    <property type="entry name" value="Peptidase_M16_C"/>
</dbReference>
<reference evidence="5 6" key="1">
    <citation type="submission" date="2023-11" db="EMBL/GenBank/DDBJ databases">
        <title>Peredibacter starrii A3.12.</title>
        <authorList>
            <person name="Mitchell R.J."/>
        </authorList>
    </citation>
    <scope>NUCLEOTIDE SEQUENCE [LARGE SCALE GENOMIC DNA]</scope>
    <source>
        <strain evidence="5 6">A3.12</strain>
    </source>
</reference>
<dbReference type="AlphaFoldDB" id="A0AAX4HSR0"/>
<feature type="domain" description="Peptidase M16 N-terminal" evidence="3">
    <location>
        <begin position="48"/>
        <end position="191"/>
    </location>
</feature>
<feature type="signal peptide" evidence="2">
    <location>
        <begin position="1"/>
        <end position="18"/>
    </location>
</feature>
<evidence type="ECO:0000256" key="1">
    <source>
        <dbReference type="ARBA" id="ARBA00007261"/>
    </source>
</evidence>
<sequence>MKLMFPLLLLALLFNGCASRKKEESLADSINLDVEEVKLDNGMTALIVNNPKLPIFSLYFFYKVGGKNEVPGITGASHFLEHMMFKGAKKFGKNTLDFIIEGSGGSTNAYTTNDQTVYYENLPSSELNMILDIEADRMENLTLDEDDFNKERAVVLEERKMRYENSPRGQLYQLMMSSLFAGTPYGRPVIGDIPDIKSVTREQMHAYFKRFYAPNNVALILVGDVDTSKAKKMIEEKFGKIPSSKTVTEAHASLKDEEFQPKLTESKVVNQKGEAPNPMFMLSYATYKIGHPKGYALDVLSSILGSGKSSALINEYILINRPVATSMYAAHQQLEKAGFFFIGGELVRGVKLEEFRADLQKKLHGFCESEITPRSIQKIKNNYLVDLYAGLDTNAGLAGFLGDRQQLLGDWRFYKEELRNYEKVTVEDVKSACHETFSKKNVFVSVWNQHK</sequence>
<organism evidence="5 6">
    <name type="scientific">Peredibacter starrii</name>
    <dbReference type="NCBI Taxonomy" id="28202"/>
    <lineage>
        <taxon>Bacteria</taxon>
        <taxon>Pseudomonadati</taxon>
        <taxon>Bdellovibrionota</taxon>
        <taxon>Bacteriovoracia</taxon>
        <taxon>Bacteriovoracales</taxon>
        <taxon>Bacteriovoracaceae</taxon>
        <taxon>Peredibacter</taxon>
    </lineage>
</organism>
<evidence type="ECO:0000313" key="5">
    <source>
        <dbReference type="EMBL" id="WPU66218.1"/>
    </source>
</evidence>
<feature type="chain" id="PRO_5043780313" evidence="2">
    <location>
        <begin position="19"/>
        <end position="451"/>
    </location>
</feature>
<comment type="similarity">
    <text evidence="1">Belongs to the peptidase M16 family.</text>
</comment>
<evidence type="ECO:0000256" key="2">
    <source>
        <dbReference type="SAM" id="SignalP"/>
    </source>
</evidence>
<gene>
    <name evidence="5" type="ORF">SOO65_05615</name>
</gene>
<dbReference type="EMBL" id="CP139487">
    <property type="protein sequence ID" value="WPU66218.1"/>
    <property type="molecule type" value="Genomic_DNA"/>
</dbReference>
<evidence type="ECO:0000259" key="4">
    <source>
        <dbReference type="Pfam" id="PF05193"/>
    </source>
</evidence>
<dbReference type="KEGG" id="psti:SOO65_05615"/>
<evidence type="ECO:0000259" key="3">
    <source>
        <dbReference type="Pfam" id="PF00675"/>
    </source>
</evidence>
<dbReference type="InterPro" id="IPR011249">
    <property type="entry name" value="Metalloenz_LuxS/M16"/>
</dbReference>
<proteinExistence type="inferred from homology"/>
<dbReference type="PANTHER" id="PTHR11851">
    <property type="entry name" value="METALLOPROTEASE"/>
    <property type="match status" value="1"/>
</dbReference>
<evidence type="ECO:0000313" key="6">
    <source>
        <dbReference type="Proteomes" id="UP001324634"/>
    </source>
</evidence>